<dbReference type="EC" id="2.7.13.3" evidence="2"/>
<keyword evidence="4" id="KW-0418">Kinase</keyword>
<evidence type="ECO:0000256" key="4">
    <source>
        <dbReference type="ARBA" id="ARBA00022777"/>
    </source>
</evidence>
<dbReference type="InterPro" id="IPR011712">
    <property type="entry name" value="Sig_transdc_His_kin_sub3_dim/P"/>
</dbReference>
<proteinExistence type="predicted"/>
<comment type="caution">
    <text evidence="8">The sequence shown here is derived from an EMBL/GenBank/DDBJ whole genome shotgun (WGS) entry which is preliminary data.</text>
</comment>
<feature type="transmembrane region" description="Helical" evidence="6">
    <location>
        <begin position="7"/>
        <end position="24"/>
    </location>
</feature>
<dbReference type="GO" id="GO:0000155">
    <property type="term" value="F:phosphorelay sensor kinase activity"/>
    <property type="evidence" value="ECO:0007669"/>
    <property type="project" value="InterPro"/>
</dbReference>
<evidence type="ECO:0000256" key="1">
    <source>
        <dbReference type="ARBA" id="ARBA00000085"/>
    </source>
</evidence>
<dbReference type="GO" id="GO:0016020">
    <property type="term" value="C:membrane"/>
    <property type="evidence" value="ECO:0007669"/>
    <property type="project" value="InterPro"/>
</dbReference>
<evidence type="ECO:0000259" key="7">
    <source>
        <dbReference type="Pfam" id="PF07730"/>
    </source>
</evidence>
<protein>
    <recommendedName>
        <fullName evidence="2">histidine kinase</fullName>
        <ecNumber evidence="2">2.7.13.3</ecNumber>
    </recommendedName>
</protein>
<gene>
    <name evidence="8" type="ORF">ERX29_07635</name>
</gene>
<feature type="transmembrane region" description="Helical" evidence="6">
    <location>
        <begin position="36"/>
        <end position="53"/>
    </location>
</feature>
<keyword evidence="6" id="KW-0472">Membrane</keyword>
<evidence type="ECO:0000256" key="3">
    <source>
        <dbReference type="ARBA" id="ARBA00022679"/>
    </source>
</evidence>
<keyword evidence="3" id="KW-0808">Transferase</keyword>
<sequence>MNQRLGVHLANYVSALIFLIYPISQALHPTYLIDGIADWTAIGLYVLCAYFFLERKKKYQLAMWILLILSISYFVYFIDPGCILFYFFPVSILSYNLNQKIISKYGVLLIGSFILNFLIIKLNHLTVGYTLLPFIVLAGVMLLSNDFFAKQNRLQQELNDKDRELAVMAGQLERNRISEDLHDSLGQLFSTLSVKSELAEKLVDYDAAMAKVEIKEINDLVKSSLFSVRSIVDNIQQTTVAEELKQSQALLSDAGIEFDYHLASIDIKEERMNELVMLIRELTNNVIKHSKAAHVYCELAEQDHLISLVYRDDGVGLSHSSMALKSISRRVQQLYGVVKYNDMEPGLEVYIEMEK</sequence>
<dbReference type="EMBL" id="SCWB01000012">
    <property type="protein sequence ID" value="TDM07914.1"/>
    <property type="molecule type" value="Genomic_DNA"/>
</dbReference>
<dbReference type="RefSeq" id="WP_133444109.1">
    <property type="nucleotide sequence ID" value="NZ_SCWB01000012.1"/>
</dbReference>
<dbReference type="OrthoDB" id="9797605at2"/>
<evidence type="ECO:0000256" key="2">
    <source>
        <dbReference type="ARBA" id="ARBA00012438"/>
    </source>
</evidence>
<reference evidence="8 9" key="1">
    <citation type="submission" date="2019-01" db="EMBL/GenBank/DDBJ databases">
        <title>Draft genome sequences of the type strains of six Macrococcus species.</title>
        <authorList>
            <person name="Mazhar S."/>
            <person name="Altermann E."/>
            <person name="Hill C."/>
            <person name="Mcauliffe O."/>
        </authorList>
    </citation>
    <scope>NUCLEOTIDE SEQUENCE [LARGE SCALE GENOMIC DNA]</scope>
    <source>
        <strain evidence="8 9">CCM4815</strain>
    </source>
</reference>
<evidence type="ECO:0000256" key="5">
    <source>
        <dbReference type="ARBA" id="ARBA00023012"/>
    </source>
</evidence>
<dbReference type="AlphaFoldDB" id="A0A4R6BTE8"/>
<evidence type="ECO:0000313" key="8">
    <source>
        <dbReference type="EMBL" id="TDM07914.1"/>
    </source>
</evidence>
<dbReference type="Pfam" id="PF07730">
    <property type="entry name" value="HisKA_3"/>
    <property type="match status" value="1"/>
</dbReference>
<keyword evidence="6" id="KW-0812">Transmembrane</keyword>
<keyword evidence="9" id="KW-1185">Reference proteome</keyword>
<feature type="domain" description="Signal transduction histidine kinase subgroup 3 dimerisation and phosphoacceptor" evidence="7">
    <location>
        <begin position="173"/>
        <end position="237"/>
    </location>
</feature>
<dbReference type="Gene3D" id="1.20.5.1930">
    <property type="match status" value="1"/>
</dbReference>
<accession>A0A4R6BTE8</accession>
<dbReference type="Proteomes" id="UP000294802">
    <property type="component" value="Unassembled WGS sequence"/>
</dbReference>
<keyword evidence="5" id="KW-0902">Two-component regulatory system</keyword>
<keyword evidence="6" id="KW-1133">Transmembrane helix</keyword>
<organism evidence="8 9">
    <name type="scientific">Macrococcus lamae</name>
    <dbReference type="NCBI Taxonomy" id="198484"/>
    <lineage>
        <taxon>Bacteria</taxon>
        <taxon>Bacillati</taxon>
        <taxon>Bacillota</taxon>
        <taxon>Bacilli</taxon>
        <taxon>Bacillales</taxon>
        <taxon>Staphylococcaceae</taxon>
        <taxon>Macrococcus</taxon>
    </lineage>
</organism>
<dbReference type="InterPro" id="IPR036890">
    <property type="entry name" value="HATPase_C_sf"/>
</dbReference>
<dbReference type="GO" id="GO:0046983">
    <property type="term" value="F:protein dimerization activity"/>
    <property type="evidence" value="ECO:0007669"/>
    <property type="project" value="InterPro"/>
</dbReference>
<dbReference type="Gene3D" id="3.30.565.10">
    <property type="entry name" value="Histidine kinase-like ATPase, C-terminal domain"/>
    <property type="match status" value="1"/>
</dbReference>
<dbReference type="InterPro" id="IPR050482">
    <property type="entry name" value="Sensor_HK_TwoCompSys"/>
</dbReference>
<dbReference type="SUPFAM" id="SSF55874">
    <property type="entry name" value="ATPase domain of HSP90 chaperone/DNA topoisomerase II/histidine kinase"/>
    <property type="match status" value="1"/>
</dbReference>
<name>A0A4R6BTE8_9STAP</name>
<dbReference type="PANTHER" id="PTHR24421">
    <property type="entry name" value="NITRATE/NITRITE SENSOR PROTEIN NARX-RELATED"/>
    <property type="match status" value="1"/>
</dbReference>
<dbReference type="PANTHER" id="PTHR24421:SF63">
    <property type="entry name" value="SENSOR HISTIDINE KINASE DESK"/>
    <property type="match status" value="1"/>
</dbReference>
<comment type="catalytic activity">
    <reaction evidence="1">
        <text>ATP + protein L-histidine = ADP + protein N-phospho-L-histidine.</text>
        <dbReference type="EC" id="2.7.13.3"/>
    </reaction>
</comment>
<evidence type="ECO:0000256" key="6">
    <source>
        <dbReference type="SAM" id="Phobius"/>
    </source>
</evidence>
<feature type="transmembrane region" description="Helical" evidence="6">
    <location>
        <begin position="127"/>
        <end position="144"/>
    </location>
</feature>
<evidence type="ECO:0000313" key="9">
    <source>
        <dbReference type="Proteomes" id="UP000294802"/>
    </source>
</evidence>
<feature type="transmembrane region" description="Helical" evidence="6">
    <location>
        <begin position="101"/>
        <end position="120"/>
    </location>
</feature>
<feature type="transmembrane region" description="Helical" evidence="6">
    <location>
        <begin position="65"/>
        <end position="89"/>
    </location>
</feature>